<dbReference type="Proteomes" id="UP000053328">
    <property type="component" value="Unassembled WGS sequence"/>
</dbReference>
<dbReference type="OrthoDB" id="5420013at2759"/>
<dbReference type="RefSeq" id="XP_016241186.1">
    <property type="nucleotide sequence ID" value="XM_016375910.1"/>
</dbReference>
<evidence type="ECO:0000256" key="2">
    <source>
        <dbReference type="SAM" id="Phobius"/>
    </source>
</evidence>
<organism evidence="3 4">
    <name type="scientific">Exophiala spinifera</name>
    <dbReference type="NCBI Taxonomy" id="91928"/>
    <lineage>
        <taxon>Eukaryota</taxon>
        <taxon>Fungi</taxon>
        <taxon>Dikarya</taxon>
        <taxon>Ascomycota</taxon>
        <taxon>Pezizomycotina</taxon>
        <taxon>Eurotiomycetes</taxon>
        <taxon>Chaetothyriomycetidae</taxon>
        <taxon>Chaetothyriales</taxon>
        <taxon>Herpotrichiellaceae</taxon>
        <taxon>Exophiala</taxon>
    </lineage>
</organism>
<gene>
    <name evidence="3" type="ORF">PV08_01549</name>
</gene>
<feature type="compositionally biased region" description="Polar residues" evidence="1">
    <location>
        <begin position="183"/>
        <end position="205"/>
    </location>
</feature>
<feature type="region of interest" description="Disordered" evidence="1">
    <location>
        <begin position="1"/>
        <end position="43"/>
    </location>
</feature>
<proteinExistence type="predicted"/>
<evidence type="ECO:0000313" key="4">
    <source>
        <dbReference type="Proteomes" id="UP000053328"/>
    </source>
</evidence>
<dbReference type="EMBL" id="KN847492">
    <property type="protein sequence ID" value="KIW20970.1"/>
    <property type="molecule type" value="Genomic_DNA"/>
</dbReference>
<dbReference type="GeneID" id="27328632"/>
<keyword evidence="2" id="KW-0812">Transmembrane</keyword>
<feature type="compositionally biased region" description="Low complexity" evidence="1">
    <location>
        <begin position="19"/>
        <end position="30"/>
    </location>
</feature>
<accession>A0A0D2BRC4</accession>
<dbReference type="VEuPathDB" id="FungiDB:PV08_01549"/>
<reference evidence="3 4" key="1">
    <citation type="submission" date="2015-01" db="EMBL/GenBank/DDBJ databases">
        <title>The Genome Sequence of Exophiala spinifera CBS89968.</title>
        <authorList>
            <consortium name="The Broad Institute Genomics Platform"/>
            <person name="Cuomo C."/>
            <person name="de Hoog S."/>
            <person name="Gorbushina A."/>
            <person name="Stielow B."/>
            <person name="Teixiera M."/>
            <person name="Abouelleil A."/>
            <person name="Chapman S.B."/>
            <person name="Priest M."/>
            <person name="Young S.K."/>
            <person name="Wortman J."/>
            <person name="Nusbaum C."/>
            <person name="Birren B."/>
        </authorList>
    </citation>
    <scope>NUCLEOTIDE SEQUENCE [LARGE SCALE GENOMIC DNA]</scope>
    <source>
        <strain evidence="3 4">CBS 89968</strain>
    </source>
</reference>
<evidence type="ECO:0000256" key="1">
    <source>
        <dbReference type="SAM" id="MobiDB-lite"/>
    </source>
</evidence>
<evidence type="ECO:0000313" key="3">
    <source>
        <dbReference type="EMBL" id="KIW20970.1"/>
    </source>
</evidence>
<protein>
    <submittedName>
        <fullName evidence="3">Uncharacterized protein</fullName>
    </submittedName>
</protein>
<feature type="transmembrane region" description="Helical" evidence="2">
    <location>
        <begin position="352"/>
        <end position="372"/>
    </location>
</feature>
<sequence length="413" mass="47081">MDDIAPIHSVDTSGRNEPSGVSTGFSTGTTRFPSQNDSVLRDRQTGDIQNEIFGSALTHRSSEPIHLEPPPVVVRPPKIKSDGFSNAALSWLSWSNSEQKDFSHCVRTTRKSYSSTRSFQLFGLTLTRDITFKTTESGVDAAKVNIGLGWHGKEAHFVRDHLPKAQGILQQHVRKDAAEASEWTPSQENSTTATDIEQQQHPSHSGKSKEIHRYAHPWLHDYYYVVVGFMSDGSIPKETIRRVVEIQGLFQQIRRAQRHLRKPFRRVLSLKEVAGFGIYECDPIKGYHREVELDKDTQRALAELWRSYNDNNLDYEGRWLMWIHQHFNNGSKNPEMGRLALELKLQWSVFKVVIWGIIPVLLSLAIGFWYMYSDHGDVDDVAVAEAAWVIASYIVTTSAREYNLTLFLESVNR</sequence>
<keyword evidence="4" id="KW-1185">Reference proteome</keyword>
<keyword evidence="2" id="KW-0472">Membrane</keyword>
<feature type="region of interest" description="Disordered" evidence="1">
    <location>
        <begin position="176"/>
        <end position="209"/>
    </location>
</feature>
<keyword evidence="2" id="KW-1133">Transmembrane helix</keyword>
<dbReference type="AlphaFoldDB" id="A0A0D2BRC4"/>
<dbReference type="HOGENOM" id="CLU_652118_0_0_1"/>
<name>A0A0D2BRC4_9EURO</name>